<dbReference type="PANTHER" id="PTHR13061">
    <property type="entry name" value="DYNACTIN SUBUNIT P25"/>
    <property type="match status" value="1"/>
</dbReference>
<dbReference type="InterPro" id="IPR050484">
    <property type="entry name" value="Transf_Hexapept/Carb_Anhydrase"/>
</dbReference>
<dbReference type="RefSeq" id="WP_015539494.1">
    <property type="nucleotide sequence ID" value="NZ_CABMMS010000006.1"/>
</dbReference>
<evidence type="ECO:0000313" key="2">
    <source>
        <dbReference type="Proteomes" id="UP000254000"/>
    </source>
</evidence>
<dbReference type="PANTHER" id="PTHR13061:SF29">
    <property type="entry name" value="GAMMA CARBONIC ANHYDRASE-LIKE 1, MITOCHONDRIAL-RELATED"/>
    <property type="match status" value="1"/>
</dbReference>
<dbReference type="Proteomes" id="UP000254000">
    <property type="component" value="Unassembled WGS sequence"/>
</dbReference>
<protein>
    <submittedName>
        <fullName evidence="1">Gamma carbonic anhydrase family protein</fullName>
    </submittedName>
</protein>
<dbReference type="EMBL" id="PPTS01000006">
    <property type="protein sequence ID" value="RDB64206.1"/>
    <property type="molecule type" value="Genomic_DNA"/>
</dbReference>
<dbReference type="GeneID" id="78360192"/>
<dbReference type="AlphaFoldDB" id="A0A369M147"/>
<comment type="caution">
    <text evidence="1">The sequence shown here is derived from an EMBL/GenBank/DDBJ whole genome shotgun (WGS) entry which is preliminary data.</text>
</comment>
<keyword evidence="2" id="KW-1185">Reference proteome</keyword>
<proteinExistence type="predicted"/>
<organism evidence="1 2">
    <name type="scientific">Gordonibacter pamelaeae</name>
    <dbReference type="NCBI Taxonomy" id="471189"/>
    <lineage>
        <taxon>Bacteria</taxon>
        <taxon>Bacillati</taxon>
        <taxon>Actinomycetota</taxon>
        <taxon>Coriobacteriia</taxon>
        <taxon>Eggerthellales</taxon>
        <taxon>Eggerthellaceae</taxon>
        <taxon>Gordonibacter</taxon>
    </lineage>
</organism>
<dbReference type="Gene3D" id="2.160.10.10">
    <property type="entry name" value="Hexapeptide repeat proteins"/>
    <property type="match status" value="1"/>
</dbReference>
<gene>
    <name evidence="1" type="ORF">C1877_10855</name>
</gene>
<reference evidence="1 2" key="1">
    <citation type="journal article" date="2018" name="Elife">
        <title>Discovery and characterization of a prevalent human gut bacterial enzyme sufficient for the inactivation of a family of plant toxins.</title>
        <authorList>
            <person name="Koppel N."/>
            <person name="Bisanz J.E."/>
            <person name="Pandelia M.E."/>
            <person name="Turnbaugh P.J."/>
            <person name="Balskus E.P."/>
        </authorList>
    </citation>
    <scope>NUCLEOTIDE SEQUENCE [LARGE SCALE GENOMIC DNA]</scope>
    <source>
        <strain evidence="1 2">3C</strain>
    </source>
</reference>
<dbReference type="InterPro" id="IPR047324">
    <property type="entry name" value="LbH_gamma_CA-like"/>
</dbReference>
<dbReference type="InterPro" id="IPR011004">
    <property type="entry name" value="Trimer_LpxA-like_sf"/>
</dbReference>
<accession>A0A369M147</accession>
<sequence>MTHAEAKPSLYRNVRIHQSARLSPAAGIVGDVTIGRDSCVLAGAQIRADDAPVIIGDEVNIQENAVVHVDHDHPAILHDHCTIGHGAIIHGCEIGPNALVGMGAIVMNGAKVGANCVVAAGALVSEGKELPAGSLVMGMPARVKRTLSDEEIAHLCTAAGDEYLAVGARMLEEGLLHNPEPGTDVHPSF</sequence>
<dbReference type="CDD" id="cd04645">
    <property type="entry name" value="LbH_gamma_CA_like"/>
    <property type="match status" value="1"/>
</dbReference>
<evidence type="ECO:0000313" key="1">
    <source>
        <dbReference type="EMBL" id="RDB64206.1"/>
    </source>
</evidence>
<dbReference type="InterPro" id="IPR001451">
    <property type="entry name" value="Hexapep"/>
</dbReference>
<dbReference type="OrthoDB" id="9803036at2"/>
<dbReference type="Pfam" id="PF00132">
    <property type="entry name" value="Hexapep"/>
    <property type="match status" value="1"/>
</dbReference>
<name>A0A369M147_9ACTN</name>
<dbReference type="SUPFAM" id="SSF51161">
    <property type="entry name" value="Trimeric LpxA-like enzymes"/>
    <property type="match status" value="1"/>
</dbReference>